<dbReference type="InterPro" id="IPR049900">
    <property type="entry name" value="PKS_mFAS_DH"/>
</dbReference>
<keyword evidence="3" id="KW-0511">Multifunctional enzyme</keyword>
<dbReference type="SUPFAM" id="SSF51735">
    <property type="entry name" value="NAD(P)-binding Rossmann-fold domains"/>
    <property type="match status" value="1"/>
</dbReference>
<organism evidence="6 7">
    <name type="scientific">Streptomyces ardesiacus</name>
    <dbReference type="NCBI Taxonomy" id="285564"/>
    <lineage>
        <taxon>Bacteria</taxon>
        <taxon>Bacillati</taxon>
        <taxon>Actinomycetota</taxon>
        <taxon>Actinomycetes</taxon>
        <taxon>Kitasatosporales</taxon>
        <taxon>Streptomycetaceae</taxon>
        <taxon>Streptomyces</taxon>
    </lineage>
</organism>
<evidence type="ECO:0000256" key="4">
    <source>
        <dbReference type="PROSITE-ProRule" id="PRU01363"/>
    </source>
</evidence>
<feature type="active site" description="Proton donor; for dehydratase activity" evidence="4">
    <location>
        <position position="310"/>
    </location>
</feature>
<dbReference type="Gene3D" id="3.40.50.11460">
    <property type="match status" value="1"/>
</dbReference>
<dbReference type="InterPro" id="IPR020807">
    <property type="entry name" value="PKS_DH"/>
</dbReference>
<dbReference type="Gene3D" id="3.30.70.3290">
    <property type="match status" value="1"/>
</dbReference>
<dbReference type="InterPro" id="IPR036291">
    <property type="entry name" value="NAD(P)-bd_dom_sf"/>
</dbReference>
<dbReference type="InterPro" id="IPR050091">
    <property type="entry name" value="PKS_NRPS_Biosynth_Enz"/>
</dbReference>
<evidence type="ECO:0000313" key="6">
    <source>
        <dbReference type="EMBL" id="MFJ6041640.1"/>
    </source>
</evidence>
<keyword evidence="7" id="KW-1185">Reference proteome</keyword>
<feature type="active site" description="Proton acceptor; for dehydratase activity" evidence="4">
    <location>
        <position position="139"/>
    </location>
</feature>
<dbReference type="Proteomes" id="UP001617907">
    <property type="component" value="Unassembled WGS sequence"/>
</dbReference>
<dbReference type="SMART" id="SM00826">
    <property type="entry name" value="PKS_DH"/>
    <property type="match status" value="1"/>
</dbReference>
<dbReference type="InterPro" id="IPR042104">
    <property type="entry name" value="PKS_dehydratase_sf"/>
</dbReference>
<dbReference type="Gene3D" id="3.10.129.110">
    <property type="entry name" value="Polyketide synthase dehydratase"/>
    <property type="match status" value="1"/>
</dbReference>
<dbReference type="Pfam" id="PF14765">
    <property type="entry name" value="PS-DH"/>
    <property type="match status" value="1"/>
</dbReference>
<sequence length="610" mass="60405">VGVVEAAGVVSFVEVGPGSVLSGMVADSVAEGSPAVGVPLLRKGRDEETSLVTGLAQLHARGVTVDWEAFFAGRGGRRVELPTYAFQRERFWRDSVGGAGGVGGVGHPLLGSVVVLAGSGGVVLSGRLSCATDPWLADHVVAGSVVFPGAGLVELVVAAGGRVGCGRVEELALVAPLVLPESGGVDVQVIVGAVDGGGRREVSVFGRGEGLGEDEAGWVRYASGVVVEESGEGSGVGVVSGLSEWPPVGAEPVVVEGMYEDLAAEGLSYGPAFQGVRAAWRRGEETFAEIGTEALGRDLNRFTLHPALLDAALHTLALQDGVGIRLPFTWSGVELYEGGTGADTLRVRLRATSADVASVDIADDMGRPVASVESLVVRSLGEGLVSGVGSGVDGLFGVEWVRAAEGAAGSGVGSGSGGGVSWGELGEVLSGVGVVPDVVVLRVGSGAEVSGEGVRDVLGGVLTGIQGWLAEERLAGSRLVVVTEGAVDAGSGSGSGSGSGEGAGVVDVVGAAVWGLVRSVQNEHPGRVVLVDGEPGAELSVWGRVVVSGEGQVAVRDGVWWVPRLVRAGVEAGAGAGADAGSDAGSGSGSGSVFGSGVVLVSGGTGGLGA</sequence>
<dbReference type="Pfam" id="PF21089">
    <property type="entry name" value="PKS_DH_N"/>
    <property type="match status" value="1"/>
</dbReference>
<dbReference type="InterPro" id="IPR049552">
    <property type="entry name" value="PKS_DH_N"/>
</dbReference>
<evidence type="ECO:0000256" key="3">
    <source>
        <dbReference type="ARBA" id="ARBA00023268"/>
    </source>
</evidence>
<gene>
    <name evidence="6" type="ORF">ACIQFM_36055</name>
</gene>
<evidence type="ECO:0000256" key="1">
    <source>
        <dbReference type="ARBA" id="ARBA00004792"/>
    </source>
</evidence>
<accession>A0ABW8HNF7</accession>
<dbReference type="Gene3D" id="3.40.366.10">
    <property type="entry name" value="Malonyl-Coenzyme A Acyl Carrier Protein, domain 2"/>
    <property type="match status" value="1"/>
</dbReference>
<feature type="non-terminal residue" evidence="6">
    <location>
        <position position="1"/>
    </location>
</feature>
<keyword evidence="2" id="KW-0808">Transferase</keyword>
<reference evidence="6 7" key="1">
    <citation type="submission" date="2024-10" db="EMBL/GenBank/DDBJ databases">
        <title>The Natural Products Discovery Center: Release of the First 8490 Sequenced Strains for Exploring Actinobacteria Biosynthetic Diversity.</title>
        <authorList>
            <person name="Kalkreuter E."/>
            <person name="Kautsar S.A."/>
            <person name="Yang D."/>
            <person name="Bader C.D."/>
            <person name="Teijaro C.N."/>
            <person name="Fluegel L."/>
            <person name="Davis C.M."/>
            <person name="Simpson J.R."/>
            <person name="Lauterbach L."/>
            <person name="Steele A.D."/>
            <person name="Gui C."/>
            <person name="Meng S."/>
            <person name="Li G."/>
            <person name="Viehrig K."/>
            <person name="Ye F."/>
            <person name="Su P."/>
            <person name="Kiefer A.F."/>
            <person name="Nichols A."/>
            <person name="Cepeda A.J."/>
            <person name="Yan W."/>
            <person name="Fan B."/>
            <person name="Jiang Y."/>
            <person name="Adhikari A."/>
            <person name="Zheng C.-J."/>
            <person name="Schuster L."/>
            <person name="Cowan T.M."/>
            <person name="Smanski M.J."/>
            <person name="Chevrette M.G."/>
            <person name="De Carvalho L.P.S."/>
            <person name="Shen B."/>
        </authorList>
    </citation>
    <scope>NUCLEOTIDE SEQUENCE [LARGE SCALE GENOMIC DNA]</scope>
    <source>
        <strain evidence="6 7">NPDC093086</strain>
    </source>
</reference>
<dbReference type="PROSITE" id="PS52019">
    <property type="entry name" value="PKS_MFAS_DH"/>
    <property type="match status" value="1"/>
</dbReference>
<evidence type="ECO:0000313" key="7">
    <source>
        <dbReference type="Proteomes" id="UP001617907"/>
    </source>
</evidence>
<dbReference type="PANTHER" id="PTHR43775:SF51">
    <property type="entry name" value="INACTIVE PHENOLPHTHIOCEROL SYNTHESIS POLYKETIDE SYNTHASE TYPE I PKS1-RELATED"/>
    <property type="match status" value="1"/>
</dbReference>
<name>A0ABW8HNF7_9ACTN</name>
<comment type="pathway">
    <text evidence="1">Antibiotic biosynthesis.</text>
</comment>
<feature type="non-terminal residue" evidence="6">
    <location>
        <position position="610"/>
    </location>
</feature>
<dbReference type="Pfam" id="PF22953">
    <property type="entry name" value="SpnB_Rossmann"/>
    <property type="match status" value="1"/>
</dbReference>
<dbReference type="RefSeq" id="WP_401486301.1">
    <property type="nucleotide sequence ID" value="NZ_JBIVPC010000044.1"/>
</dbReference>
<evidence type="ECO:0000259" key="5">
    <source>
        <dbReference type="PROSITE" id="PS52019"/>
    </source>
</evidence>
<protein>
    <submittedName>
        <fullName evidence="6">Polyketide synthase dehydratase domain-containing protein</fullName>
    </submittedName>
</protein>
<evidence type="ECO:0000256" key="2">
    <source>
        <dbReference type="ARBA" id="ARBA00022679"/>
    </source>
</evidence>
<proteinExistence type="predicted"/>
<dbReference type="PANTHER" id="PTHR43775">
    <property type="entry name" value="FATTY ACID SYNTHASE"/>
    <property type="match status" value="1"/>
</dbReference>
<feature type="region of interest" description="N-terminal hotdog fold" evidence="4">
    <location>
        <begin position="107"/>
        <end position="233"/>
    </location>
</feature>
<feature type="domain" description="PKS/mFAS DH" evidence="5">
    <location>
        <begin position="107"/>
        <end position="386"/>
    </location>
</feature>
<dbReference type="InterPro" id="IPR049551">
    <property type="entry name" value="PKS_DH_C"/>
</dbReference>
<comment type="caution">
    <text evidence="6">The sequence shown here is derived from an EMBL/GenBank/DDBJ whole genome shotgun (WGS) entry which is preliminary data.</text>
</comment>
<feature type="region of interest" description="C-terminal hotdog fold" evidence="4">
    <location>
        <begin position="250"/>
        <end position="386"/>
    </location>
</feature>
<dbReference type="EMBL" id="JBIVPC010000044">
    <property type="protein sequence ID" value="MFJ6041640.1"/>
    <property type="molecule type" value="Genomic_DNA"/>
</dbReference>
<dbReference type="InterPro" id="IPR055123">
    <property type="entry name" value="SpnB-like_Rossmann"/>
</dbReference>
<dbReference type="InterPro" id="IPR001227">
    <property type="entry name" value="Ac_transferase_dom_sf"/>
</dbReference>